<reference evidence="1 2" key="1">
    <citation type="submission" date="2015-01" db="EMBL/GenBank/DDBJ databases">
        <title>Genome of allotetraploid Gossypium barbadense reveals genomic plasticity and fiber elongation in cotton evolution.</title>
        <authorList>
            <person name="Chen X."/>
            <person name="Liu X."/>
            <person name="Zhao B."/>
            <person name="Zheng H."/>
            <person name="Hu Y."/>
            <person name="Lu G."/>
            <person name="Yang C."/>
            <person name="Chen J."/>
            <person name="Shan C."/>
            <person name="Zhang L."/>
            <person name="Zhou Y."/>
            <person name="Wang L."/>
            <person name="Guo W."/>
            <person name="Bai Y."/>
            <person name="Ruan J."/>
            <person name="Shangguan X."/>
            <person name="Mao Y."/>
            <person name="Jiang J."/>
            <person name="Zhu Y."/>
            <person name="Lei J."/>
            <person name="Kang H."/>
            <person name="Chen S."/>
            <person name="He X."/>
            <person name="Wang R."/>
            <person name="Wang Y."/>
            <person name="Chen J."/>
            <person name="Wang L."/>
            <person name="Yu S."/>
            <person name="Wang B."/>
            <person name="Wei J."/>
            <person name="Song S."/>
            <person name="Lu X."/>
            <person name="Gao Z."/>
            <person name="Gu W."/>
            <person name="Deng X."/>
            <person name="Ma D."/>
            <person name="Wang S."/>
            <person name="Liang W."/>
            <person name="Fang L."/>
            <person name="Cai C."/>
            <person name="Zhu X."/>
            <person name="Zhou B."/>
            <person name="Zhang Y."/>
            <person name="Chen Z."/>
            <person name="Xu S."/>
            <person name="Zhu R."/>
            <person name="Wang S."/>
            <person name="Zhang T."/>
            <person name="Zhao G."/>
        </authorList>
    </citation>
    <scope>NUCLEOTIDE SEQUENCE [LARGE SCALE GENOMIC DNA]</scope>
    <source>
        <strain evidence="2">cv. Xinhai21</strain>
        <tissue evidence="1">Leaf</tissue>
    </source>
</reference>
<evidence type="ECO:0000313" key="2">
    <source>
        <dbReference type="Proteomes" id="UP000239757"/>
    </source>
</evidence>
<evidence type="ECO:0000313" key="1">
    <source>
        <dbReference type="EMBL" id="PPS07471.1"/>
    </source>
</evidence>
<accession>A0A2P5XVU9</accession>
<proteinExistence type="predicted"/>
<name>A0A2P5XVU9_GOSBA</name>
<dbReference type="EMBL" id="KZ664136">
    <property type="protein sequence ID" value="PPS07471.1"/>
    <property type="molecule type" value="Genomic_DNA"/>
</dbReference>
<gene>
    <name evidence="1" type="ORF">GOBAR_AA13171</name>
</gene>
<organism evidence="1 2">
    <name type="scientific">Gossypium barbadense</name>
    <name type="common">Sea Island cotton</name>
    <name type="synonym">Hibiscus barbadensis</name>
    <dbReference type="NCBI Taxonomy" id="3634"/>
    <lineage>
        <taxon>Eukaryota</taxon>
        <taxon>Viridiplantae</taxon>
        <taxon>Streptophyta</taxon>
        <taxon>Embryophyta</taxon>
        <taxon>Tracheophyta</taxon>
        <taxon>Spermatophyta</taxon>
        <taxon>Magnoliopsida</taxon>
        <taxon>eudicotyledons</taxon>
        <taxon>Gunneridae</taxon>
        <taxon>Pentapetalae</taxon>
        <taxon>rosids</taxon>
        <taxon>malvids</taxon>
        <taxon>Malvales</taxon>
        <taxon>Malvaceae</taxon>
        <taxon>Malvoideae</taxon>
        <taxon>Gossypium</taxon>
    </lineage>
</organism>
<dbReference type="AlphaFoldDB" id="A0A2P5XVU9"/>
<dbReference type="Proteomes" id="UP000239757">
    <property type="component" value="Unassembled WGS sequence"/>
</dbReference>
<protein>
    <submittedName>
        <fullName evidence="1">Uncharacterized protein</fullName>
    </submittedName>
</protein>
<sequence length="130" mass="14070">MIADGHNTTPDGVPTTLQFSASLKRRQSRGLRLRERGAAATLQWRAWLGQDTPGNGGWGPKPFSTLSPSYHSFGKGKAMAYGWMANGLVMTFPLGITVQPILWHDDDEDYACLAFAPNSSSQLCANSVQG</sequence>